<sequence>MKKQAKGLPSRRHLLLGGALALAAPALLSHSAFAITPAEIKAKGKLVVGIQGDNPPWGFVTSGGKQDGLDADIATLFGKELGVPVEFVPLEVNNRIPALTTGRVDVLFATMAMLPERAKAVQFSKPYVANTIVLIGPKKDTIKTNEDMGKFTIGVAKGAAQDTQVTKNAPSTTTIRRYDGDAPSIQALVSGQVQALGGNIFYMQRIEQARPGEFENKLEFQNLYNGACTRLGEKEINAAINTFVDKIKANGELQKIYDKWMKVPVHKFPDSLEGIAFTAS</sequence>
<dbReference type="InterPro" id="IPR001638">
    <property type="entry name" value="Solute-binding_3/MltF_N"/>
</dbReference>
<accession>A0A370L5L3</accession>
<dbReference type="RefSeq" id="WP_114829615.1">
    <property type="nucleotide sequence ID" value="NZ_QQTO01000033.1"/>
</dbReference>
<dbReference type="OrthoDB" id="6192933at2"/>
<protein>
    <submittedName>
        <fullName evidence="4">ABC transporter substrate-binding protein</fullName>
    </submittedName>
</protein>
<keyword evidence="1 2" id="KW-0732">Signal</keyword>
<dbReference type="Pfam" id="PF00497">
    <property type="entry name" value="SBP_bac_3"/>
    <property type="match status" value="1"/>
</dbReference>
<name>A0A370L5L3_9HYPH</name>
<keyword evidence="5" id="KW-1185">Reference proteome</keyword>
<evidence type="ECO:0000256" key="2">
    <source>
        <dbReference type="SAM" id="SignalP"/>
    </source>
</evidence>
<evidence type="ECO:0000313" key="4">
    <source>
        <dbReference type="EMBL" id="RDJ24519.1"/>
    </source>
</evidence>
<proteinExistence type="predicted"/>
<feature type="chain" id="PRO_5030068400" evidence="2">
    <location>
        <begin position="35"/>
        <end position="280"/>
    </location>
</feature>
<dbReference type="SUPFAM" id="SSF53850">
    <property type="entry name" value="Periplasmic binding protein-like II"/>
    <property type="match status" value="1"/>
</dbReference>
<gene>
    <name evidence="4" type="ORF">DWE98_12565</name>
</gene>
<evidence type="ECO:0000256" key="1">
    <source>
        <dbReference type="ARBA" id="ARBA00022729"/>
    </source>
</evidence>
<feature type="signal peptide" evidence="2">
    <location>
        <begin position="1"/>
        <end position="34"/>
    </location>
</feature>
<dbReference type="InterPro" id="IPR006311">
    <property type="entry name" value="TAT_signal"/>
</dbReference>
<dbReference type="EMBL" id="QQTP01000006">
    <property type="protein sequence ID" value="RDJ24519.1"/>
    <property type="molecule type" value="Genomic_DNA"/>
</dbReference>
<dbReference type="Proteomes" id="UP000255207">
    <property type="component" value="Unassembled WGS sequence"/>
</dbReference>
<reference evidence="5" key="1">
    <citation type="submission" date="2018-07" db="EMBL/GenBank/DDBJ databases">
        <authorList>
            <person name="Safronova V.I."/>
            <person name="Chirak E.R."/>
            <person name="Sazanova A.L."/>
        </authorList>
    </citation>
    <scope>NUCLEOTIDE SEQUENCE [LARGE SCALE GENOMIC DNA]</scope>
    <source>
        <strain evidence="5">RCAM04685</strain>
    </source>
</reference>
<comment type="caution">
    <text evidence="4">The sequence shown here is derived from an EMBL/GenBank/DDBJ whole genome shotgun (WGS) entry which is preliminary data.</text>
</comment>
<evidence type="ECO:0000313" key="5">
    <source>
        <dbReference type="Proteomes" id="UP000255207"/>
    </source>
</evidence>
<feature type="domain" description="Solute-binding protein family 3/N-terminal" evidence="3">
    <location>
        <begin position="45"/>
        <end position="264"/>
    </location>
</feature>
<evidence type="ECO:0000259" key="3">
    <source>
        <dbReference type="SMART" id="SM00062"/>
    </source>
</evidence>
<dbReference type="SMART" id="SM00062">
    <property type="entry name" value="PBPb"/>
    <property type="match status" value="1"/>
</dbReference>
<dbReference type="AlphaFoldDB" id="A0A370L5L3"/>
<dbReference type="PANTHER" id="PTHR35936">
    <property type="entry name" value="MEMBRANE-BOUND LYTIC MUREIN TRANSGLYCOSYLASE F"/>
    <property type="match status" value="1"/>
</dbReference>
<organism evidence="4 5">
    <name type="scientific">Bosea caraganae</name>
    <dbReference type="NCBI Taxonomy" id="2763117"/>
    <lineage>
        <taxon>Bacteria</taxon>
        <taxon>Pseudomonadati</taxon>
        <taxon>Pseudomonadota</taxon>
        <taxon>Alphaproteobacteria</taxon>
        <taxon>Hyphomicrobiales</taxon>
        <taxon>Boseaceae</taxon>
        <taxon>Bosea</taxon>
    </lineage>
</organism>
<dbReference type="PROSITE" id="PS51318">
    <property type="entry name" value="TAT"/>
    <property type="match status" value="1"/>
</dbReference>
<dbReference type="PANTHER" id="PTHR35936:SF17">
    <property type="entry name" value="ARGININE-BINDING EXTRACELLULAR PROTEIN ARTP"/>
    <property type="match status" value="1"/>
</dbReference>
<dbReference type="Gene3D" id="3.40.190.10">
    <property type="entry name" value="Periplasmic binding protein-like II"/>
    <property type="match status" value="2"/>
</dbReference>